<evidence type="ECO:0000313" key="3">
    <source>
        <dbReference type="Proteomes" id="UP000249419"/>
    </source>
</evidence>
<gene>
    <name evidence="2" type="ORF">PSN13_06485</name>
</gene>
<comment type="caution">
    <text evidence="2">The sequence shown here is derived from an EMBL/GenBank/DDBJ whole genome shotgun (WGS) entry which is preliminary data.</text>
</comment>
<evidence type="ECO:0000256" key="1">
    <source>
        <dbReference type="SAM" id="Phobius"/>
    </source>
</evidence>
<keyword evidence="1" id="KW-1133">Transmembrane helix</keyword>
<dbReference type="AlphaFoldDB" id="A0A328NC04"/>
<feature type="transmembrane region" description="Helical" evidence="1">
    <location>
        <begin position="21"/>
        <end position="38"/>
    </location>
</feature>
<dbReference type="Proteomes" id="UP000249419">
    <property type="component" value="Unassembled WGS sequence"/>
</dbReference>
<evidence type="ECO:0008006" key="4">
    <source>
        <dbReference type="Google" id="ProtNLM"/>
    </source>
</evidence>
<sequence length="81" mass="8343">MTQYNSTPPAPVERKVKAASIAAYLGLVALLAILNAVSDANLISGLPDVVEVFAAPLIPTAIAYVAGYVAKHTPRPDLGQG</sequence>
<organism evidence="2 3">
    <name type="scientific">Micromonospora saelicesensis</name>
    <dbReference type="NCBI Taxonomy" id="285676"/>
    <lineage>
        <taxon>Bacteria</taxon>
        <taxon>Bacillati</taxon>
        <taxon>Actinomycetota</taxon>
        <taxon>Actinomycetes</taxon>
        <taxon>Micromonosporales</taxon>
        <taxon>Micromonosporaceae</taxon>
        <taxon>Micromonospora</taxon>
    </lineage>
</organism>
<keyword evidence="1" id="KW-0812">Transmembrane</keyword>
<name>A0A328NC04_9ACTN</name>
<feature type="transmembrane region" description="Helical" evidence="1">
    <location>
        <begin position="50"/>
        <end position="70"/>
    </location>
</feature>
<proteinExistence type="predicted"/>
<reference evidence="2 3" key="1">
    <citation type="submission" date="2018-03" db="EMBL/GenBank/DDBJ databases">
        <title>Defining the species Micromonospora saelicesensis and Micromonospora noduli under the framework of genomics.</title>
        <authorList>
            <person name="Riesco R."/>
            <person name="Trujillo M.E."/>
        </authorList>
    </citation>
    <scope>NUCLEOTIDE SEQUENCE [LARGE SCALE GENOMIC DNA]</scope>
    <source>
        <strain evidence="2 3">PSN13</strain>
    </source>
</reference>
<keyword evidence="1" id="KW-0472">Membrane</keyword>
<protein>
    <recommendedName>
        <fullName evidence="4">Holin</fullName>
    </recommendedName>
</protein>
<evidence type="ECO:0000313" key="2">
    <source>
        <dbReference type="EMBL" id="RAO26457.1"/>
    </source>
</evidence>
<dbReference type="RefSeq" id="WP_112678838.1">
    <property type="nucleotide sequence ID" value="NZ_PYAG01000041.1"/>
</dbReference>
<dbReference type="EMBL" id="PYAG01000041">
    <property type="protein sequence ID" value="RAO26457.1"/>
    <property type="molecule type" value="Genomic_DNA"/>
</dbReference>
<accession>A0A328NC04</accession>